<sequence length="209" mass="23140">MEDNDASGDGTPPPDLSSHSSGSMPPFKPFRLEVPRFDGTELQLTTFSLEPKVISQVGHIDHSTYYVAVVVSHKSTVDLPLVPLGHNKNNPPPLLPAFTKPPTCSDLSLMSLPSIMLAHDKGTNNFFTVAVAAVTFEVQRSDRSEARKEEQRIQELAAMKQRDEDLAREIELLKQKVAELEELSKGRGLSGLFHIRHPHHTDNEKAKST</sequence>
<gene>
    <name evidence="1" type="ORF">Pint_02358</name>
</gene>
<proteinExistence type="predicted"/>
<organism evidence="1 2">
    <name type="scientific">Pistacia integerrima</name>
    <dbReference type="NCBI Taxonomy" id="434235"/>
    <lineage>
        <taxon>Eukaryota</taxon>
        <taxon>Viridiplantae</taxon>
        <taxon>Streptophyta</taxon>
        <taxon>Embryophyta</taxon>
        <taxon>Tracheophyta</taxon>
        <taxon>Spermatophyta</taxon>
        <taxon>Magnoliopsida</taxon>
        <taxon>eudicotyledons</taxon>
        <taxon>Gunneridae</taxon>
        <taxon>Pentapetalae</taxon>
        <taxon>rosids</taxon>
        <taxon>malvids</taxon>
        <taxon>Sapindales</taxon>
        <taxon>Anacardiaceae</taxon>
        <taxon>Pistacia</taxon>
    </lineage>
</organism>
<name>A0ACC0ZQF2_9ROSI</name>
<keyword evidence="2" id="KW-1185">Reference proteome</keyword>
<accession>A0ACC0ZQF2</accession>
<reference evidence="2" key="1">
    <citation type="journal article" date="2023" name="G3 (Bethesda)">
        <title>Genome assembly and association tests identify interacting loci associated with vigor, precocity, and sex in interspecific pistachio rootstocks.</title>
        <authorList>
            <person name="Palmer W."/>
            <person name="Jacygrad E."/>
            <person name="Sagayaradj S."/>
            <person name="Cavanaugh K."/>
            <person name="Han R."/>
            <person name="Bertier L."/>
            <person name="Beede B."/>
            <person name="Kafkas S."/>
            <person name="Golino D."/>
            <person name="Preece J."/>
            <person name="Michelmore R."/>
        </authorList>
    </citation>
    <scope>NUCLEOTIDE SEQUENCE [LARGE SCALE GENOMIC DNA]</scope>
</reference>
<dbReference type="EMBL" id="CM047736">
    <property type="protein sequence ID" value="KAJ0054079.1"/>
    <property type="molecule type" value="Genomic_DNA"/>
</dbReference>
<protein>
    <submittedName>
        <fullName evidence="1">Uncharacterized protein</fullName>
    </submittedName>
</protein>
<comment type="caution">
    <text evidence="1">The sequence shown here is derived from an EMBL/GenBank/DDBJ whole genome shotgun (WGS) entry which is preliminary data.</text>
</comment>
<dbReference type="Proteomes" id="UP001163603">
    <property type="component" value="Chromosome 1"/>
</dbReference>
<evidence type="ECO:0000313" key="2">
    <source>
        <dbReference type="Proteomes" id="UP001163603"/>
    </source>
</evidence>
<evidence type="ECO:0000313" key="1">
    <source>
        <dbReference type="EMBL" id="KAJ0054079.1"/>
    </source>
</evidence>